<dbReference type="Proteomes" id="UP000030645">
    <property type="component" value="Unassembled WGS sequence"/>
</dbReference>
<evidence type="ECO:0000313" key="2">
    <source>
        <dbReference type="Proteomes" id="UP000030645"/>
    </source>
</evidence>
<reference evidence="2" key="1">
    <citation type="submission" date="2013-01" db="EMBL/GenBank/DDBJ databases">
        <title>Draft Genome Sequence of a Mulberry Tree, Morus notabilis C.K. Schneid.</title>
        <authorList>
            <person name="He N."/>
            <person name="Zhao S."/>
        </authorList>
    </citation>
    <scope>NUCLEOTIDE SEQUENCE</scope>
</reference>
<dbReference type="EMBL" id="KE344284">
    <property type="protein sequence ID" value="EXB56334.1"/>
    <property type="molecule type" value="Genomic_DNA"/>
</dbReference>
<protein>
    <submittedName>
        <fullName evidence="1">Uncharacterized protein</fullName>
    </submittedName>
</protein>
<accession>W9QWX0</accession>
<evidence type="ECO:0000313" key="1">
    <source>
        <dbReference type="EMBL" id="EXB56334.1"/>
    </source>
</evidence>
<organism evidence="1 2">
    <name type="scientific">Morus notabilis</name>
    <dbReference type="NCBI Taxonomy" id="981085"/>
    <lineage>
        <taxon>Eukaryota</taxon>
        <taxon>Viridiplantae</taxon>
        <taxon>Streptophyta</taxon>
        <taxon>Embryophyta</taxon>
        <taxon>Tracheophyta</taxon>
        <taxon>Spermatophyta</taxon>
        <taxon>Magnoliopsida</taxon>
        <taxon>eudicotyledons</taxon>
        <taxon>Gunneridae</taxon>
        <taxon>Pentapetalae</taxon>
        <taxon>rosids</taxon>
        <taxon>fabids</taxon>
        <taxon>Rosales</taxon>
        <taxon>Moraceae</taxon>
        <taxon>Moreae</taxon>
        <taxon>Morus</taxon>
    </lineage>
</organism>
<sequence>MNSKRAQNIFDGLASQYMGVEAPVPVSAKLDDLNIISHIILNTAEHPHSSIPERQDNSQSI</sequence>
<gene>
    <name evidence="1" type="ORF">L484_024876</name>
</gene>
<keyword evidence="2" id="KW-1185">Reference proteome</keyword>
<dbReference type="AlphaFoldDB" id="W9QWX0"/>
<name>W9QWX0_9ROSA</name>
<proteinExistence type="predicted"/>